<dbReference type="AlphaFoldDB" id="A0A7R9IK43"/>
<proteinExistence type="predicted"/>
<feature type="domain" description="Dipeptidylpeptidase IV N-terminal" evidence="5">
    <location>
        <begin position="65"/>
        <end position="249"/>
    </location>
</feature>
<dbReference type="GO" id="GO:0008236">
    <property type="term" value="F:serine-type peptidase activity"/>
    <property type="evidence" value="ECO:0007669"/>
    <property type="project" value="UniProtKB-KW"/>
</dbReference>
<dbReference type="InterPro" id="IPR002469">
    <property type="entry name" value="Peptidase_S9B_N"/>
</dbReference>
<dbReference type="GO" id="GO:0006508">
    <property type="term" value="P:proteolysis"/>
    <property type="evidence" value="ECO:0007669"/>
    <property type="project" value="InterPro"/>
</dbReference>
<keyword evidence="1" id="KW-0645">Protease</keyword>
<dbReference type="EMBL" id="OE003170">
    <property type="protein sequence ID" value="CAD7459828.1"/>
    <property type="molecule type" value="Genomic_DNA"/>
</dbReference>
<evidence type="ECO:0000256" key="1">
    <source>
        <dbReference type="ARBA" id="ARBA00022438"/>
    </source>
</evidence>
<feature type="region of interest" description="Disordered" evidence="4">
    <location>
        <begin position="1"/>
        <end position="20"/>
    </location>
</feature>
<dbReference type="GO" id="GO:0005886">
    <property type="term" value="C:plasma membrane"/>
    <property type="evidence" value="ECO:0007669"/>
    <property type="project" value="TreeGrafter"/>
</dbReference>
<dbReference type="PANTHER" id="PTHR11731">
    <property type="entry name" value="PROTEASE FAMILY S9B,C DIPEPTIDYL-PEPTIDASE IV-RELATED"/>
    <property type="match status" value="1"/>
</dbReference>
<sequence length="278" mass="32214">MRLRRRRVSEARYRPHGHTNSAGEELVFRDQWGGISMLNAANLTTKSLMTNQTFKRLNPARFAMSPDHRFILLAHNIQKMFRYSYLGQYTVYDIATMDTFPLTPTPDEDGHPFLLYADWAPRGHSLVMVYNYDIYFRPSPRSGQSYRVTDTAIPGVVSNGVPDWLYEEEVLGSNQALWMSDDGHMMLYATFNDTLIEEQRFPWFGVPDELKRYPEIRSLRYPKPGTPNPLVSLWVADLADPKNIRTRDLKPPALFKYTKLAQFCQFARCLSTKTSRAL</sequence>
<dbReference type="GO" id="GO:0008239">
    <property type="term" value="F:dipeptidyl-peptidase activity"/>
    <property type="evidence" value="ECO:0007669"/>
    <property type="project" value="TreeGrafter"/>
</dbReference>
<evidence type="ECO:0000313" key="6">
    <source>
        <dbReference type="EMBL" id="CAD7459828.1"/>
    </source>
</evidence>
<evidence type="ECO:0000259" key="5">
    <source>
        <dbReference type="Pfam" id="PF00930"/>
    </source>
</evidence>
<organism evidence="6">
    <name type="scientific">Timema tahoe</name>
    <dbReference type="NCBI Taxonomy" id="61484"/>
    <lineage>
        <taxon>Eukaryota</taxon>
        <taxon>Metazoa</taxon>
        <taxon>Ecdysozoa</taxon>
        <taxon>Arthropoda</taxon>
        <taxon>Hexapoda</taxon>
        <taxon>Insecta</taxon>
        <taxon>Pterygota</taxon>
        <taxon>Neoptera</taxon>
        <taxon>Polyneoptera</taxon>
        <taxon>Phasmatodea</taxon>
        <taxon>Timematodea</taxon>
        <taxon>Timematoidea</taxon>
        <taxon>Timematidae</taxon>
        <taxon>Timema</taxon>
    </lineage>
</organism>
<dbReference type="InterPro" id="IPR050278">
    <property type="entry name" value="Serine_Prot_S9B/DPPIV"/>
</dbReference>
<accession>A0A7R9IK43</accession>
<keyword evidence="3" id="KW-0325">Glycoprotein</keyword>
<evidence type="ECO:0000256" key="2">
    <source>
        <dbReference type="ARBA" id="ARBA00022825"/>
    </source>
</evidence>
<evidence type="ECO:0000256" key="4">
    <source>
        <dbReference type="SAM" id="MobiDB-lite"/>
    </source>
</evidence>
<evidence type="ECO:0000256" key="3">
    <source>
        <dbReference type="ARBA" id="ARBA00023180"/>
    </source>
</evidence>
<reference evidence="6" key="1">
    <citation type="submission" date="2020-11" db="EMBL/GenBank/DDBJ databases">
        <authorList>
            <person name="Tran Van P."/>
        </authorList>
    </citation>
    <scope>NUCLEOTIDE SEQUENCE</scope>
</reference>
<dbReference type="PANTHER" id="PTHR11731:SF200">
    <property type="entry name" value="DIPEPTIDYL PEPTIDASE 10, ISOFORM B"/>
    <property type="match status" value="1"/>
</dbReference>
<dbReference type="SUPFAM" id="SSF82171">
    <property type="entry name" value="DPP6 N-terminal domain-like"/>
    <property type="match status" value="1"/>
</dbReference>
<protein>
    <recommendedName>
        <fullName evidence="5">Dipeptidylpeptidase IV N-terminal domain-containing protein</fullName>
    </recommendedName>
</protein>
<dbReference type="GO" id="GO:0004177">
    <property type="term" value="F:aminopeptidase activity"/>
    <property type="evidence" value="ECO:0007669"/>
    <property type="project" value="UniProtKB-KW"/>
</dbReference>
<keyword evidence="2" id="KW-0720">Serine protease</keyword>
<gene>
    <name evidence="6" type="ORF">TTEB3V08_LOCUS7775</name>
</gene>
<dbReference type="Gene3D" id="2.140.10.30">
    <property type="entry name" value="Dipeptidylpeptidase IV, N-terminal domain"/>
    <property type="match status" value="1"/>
</dbReference>
<dbReference type="Pfam" id="PF00930">
    <property type="entry name" value="DPPIV_N"/>
    <property type="match status" value="1"/>
</dbReference>
<name>A0A7R9IK43_9NEOP</name>
<keyword evidence="1" id="KW-0031">Aminopeptidase</keyword>
<keyword evidence="1" id="KW-0378">Hydrolase</keyword>